<evidence type="ECO:0000256" key="2">
    <source>
        <dbReference type="ARBA" id="ARBA00022801"/>
    </source>
</evidence>
<dbReference type="InterPro" id="IPR027417">
    <property type="entry name" value="P-loop_NTPase"/>
</dbReference>
<evidence type="ECO:0000256" key="1">
    <source>
        <dbReference type="ARBA" id="ARBA00022741"/>
    </source>
</evidence>
<dbReference type="PANTHER" id="PTHR45626:SF26">
    <property type="entry name" value="FAMILY HELICASE, PUTATIVE (AFU_ORTHOLOGUE AFUA_2G09120)-RELATED"/>
    <property type="match status" value="1"/>
</dbReference>
<gene>
    <name evidence="5" type="ORF">DSL72_006403</name>
</gene>
<keyword evidence="6" id="KW-1185">Reference proteome</keyword>
<dbReference type="EMBL" id="CP063411">
    <property type="protein sequence ID" value="QSZ36523.1"/>
    <property type="molecule type" value="Genomic_DNA"/>
</dbReference>
<feature type="compositionally biased region" description="Acidic residues" evidence="4">
    <location>
        <begin position="1721"/>
        <end position="1748"/>
    </location>
</feature>
<dbReference type="GO" id="GO:0008094">
    <property type="term" value="F:ATP-dependent activity, acting on DNA"/>
    <property type="evidence" value="ECO:0007669"/>
    <property type="project" value="TreeGrafter"/>
</dbReference>
<feature type="region of interest" description="Disordered" evidence="4">
    <location>
        <begin position="1660"/>
        <end position="1755"/>
    </location>
</feature>
<evidence type="ECO:0000313" key="6">
    <source>
        <dbReference type="Proteomes" id="UP000672032"/>
    </source>
</evidence>
<dbReference type="Proteomes" id="UP000672032">
    <property type="component" value="Chromosome 7"/>
</dbReference>
<dbReference type="GO" id="GO:0006281">
    <property type="term" value="P:DNA repair"/>
    <property type="evidence" value="ECO:0007669"/>
    <property type="project" value="TreeGrafter"/>
</dbReference>
<sequence>MNGWSTCQSRHEDYRHAQRLGTGKPITDWRSTGVFRHPDHWVRGMKGFVERVHDYTDVSHLRGVVRGYDDRYISRNNDLSQNVYIQHDNTKGGIISCLTPNGSMFNTARGSKITGSEALRLQGIDTASLDLDGITQADLRNLAGNAMTTTVVGAATAFALLKFFAILDRGNNNTEITAEDDATMNFRGEETMLHSCESMTVVQQPLTVGECAHLVEASAKYCYCEAQTGISRSMIVKCRLCKHVSCSSCGVKPRHAYEPLSLHGGSNRAMGPTPRIYPSSVEFNIAASMPMSIVLSELFRSDNQMVAFLQQLANGDIDHAQWAALRITLLNCFQSTVKYQKPVRSFSWNLTWLSDTAKLDLALADTKVAGYLYALPDCTRPASSHLRKYLAKFPVAKTIPLYSTTDSSKSIFDCTWLVWLPKVQVIKATVTYGGRLIPSYKNSVGIPAFKEDFVWSEITIQIPGDADTILKQICGVYTAHPECQQAFNSMHTKDDTLESDNPLFLFFDHEASTGNWLKHGFVITDDPERKEWGVQRRIIARLDCSWEKAVARQVKDGYEFRDTICHDITSLQKDMSETVDITSFGSWIRPQTISGPMDSISLDDSSLVSYQKLDASNPQLLTETNCKLFLTAFSCKALTDTTPLYWPTDCWTKVTRQNGNDFFRYCYHLLARGVVQHGNNDAETPWIPGAELTSASRCRDCAPEKPIMSWYLKQVGRFRQQAPMEDPRAAAKFERLIKAAPSGMEEWVKFTKVDDYYLFEYRCIINPSALSHKAADLLDKFPRPNVPVILSWRFIRGAFEDSVPPPPSLVFRSTIDLPMSDPPRRFVAGMRLRNEQRSTLMWMVNQERFPPTFMEREVVETGQKNLAFRLEGRACRMVKHRAGLLAAAVGYGKTVMTFALMSKQHIVDREWATLPNLDGSIHAKATLILVPAHLTLQWRDEACSFLGYQAKYDPRVLLLNNCAQIKALTVQKVLDAELVICCSSLLKSEGYMKIAAKNAAIVDLAKNSSDRAKEAWSIHANKERKEILLNLQNALPMTHDGDNKEAINKFTEFMRSKYLKNFAESGANEPHVPSRRLRGAALIKDLEKKKKGVKDKKKKAEISTDEDDAESSFDGPRFELDCVLGLLSVTLQDFAWARVVIDEISYNVDNFIAVSTRELVAQSRWALSATPNITDHLSASRIARCLGINLGIDDQETIRKDKHLTSAERLLSYGPDASPSWHAARNQVAQEFCDLFVRQDKRRDTGRFNRVHCFVGMQMATPQLACYLTIKSDVTNKDYMMTRISQARSAVQEELQATYGRELDGRLRLTKAASFFPDHSRKTIPYTLKTCKDLREIALGEIEVAKYHVRKQIELMRFLLLLPEVIKDPDMATRYNNWRDQVRAYLRYPDPDALLDLIQVIDAVERSPLKNKEELFFETYDAPLGRRPMPPEKVKLNGQEMPGTVAESRKTLTRIHKAAMALWHIWQEYRYFKTVVEIDRAGRSSPHGTLACNNCNSQSPLGEAVIQGNCGHILCKQCDNLLDDGLCPVKLCGGASLHNQKYPALTLYSPAGNFDSDHASEVNEMKSIVEEPLYPSIQISDSDWIFWSKPCVVVDKLSAVRTIFWEHDDSFNKFLVFSPLPEYLDLAEAMIAADGIPCINLKGRRSDVARILENFKNNRGMNYHETPIRPRRASKKAPASKKRKRDDSEDDTQDAPPSKVARLASPGHLQEDSDSWSGVSESDEEMEDDSDNDEEMEDASDEEMEDASPEPFPHASALVPQLSAGLNTMHAANSHVELPEVPILQMDSTNLEAFMSSGGLGFADVIDQDDQSANDHVSGAPPLPAPASNPAIDPSEVEVLNDIEVDARAEVSHPDDLPVNWDLLRPEAAYSEDKEVLDPTARVLFLDIADESAAGSNLTVVQHVIFMTPYYAEKTKYNAAMAQAIGRAIRQGQEQGSTVMVHHLLVKDTVEMDIAHDLMDDDFPGKANAMPMLAKYKTNIGPAFFRK</sequence>
<dbReference type="SUPFAM" id="SSF52540">
    <property type="entry name" value="P-loop containing nucleoside triphosphate hydrolases"/>
    <property type="match status" value="3"/>
</dbReference>
<dbReference type="OrthoDB" id="423221at2759"/>
<name>A0A8A3PND8_9HELO</name>
<evidence type="ECO:0000256" key="3">
    <source>
        <dbReference type="ARBA" id="ARBA00022840"/>
    </source>
</evidence>
<organism evidence="5 6">
    <name type="scientific">Monilinia vaccinii-corymbosi</name>
    <dbReference type="NCBI Taxonomy" id="61207"/>
    <lineage>
        <taxon>Eukaryota</taxon>
        <taxon>Fungi</taxon>
        <taxon>Dikarya</taxon>
        <taxon>Ascomycota</taxon>
        <taxon>Pezizomycotina</taxon>
        <taxon>Leotiomycetes</taxon>
        <taxon>Helotiales</taxon>
        <taxon>Sclerotiniaceae</taxon>
        <taxon>Monilinia</taxon>
    </lineage>
</organism>
<feature type="compositionally biased region" description="Basic residues" evidence="4">
    <location>
        <begin position="1669"/>
        <end position="1684"/>
    </location>
</feature>
<feature type="region of interest" description="Disordered" evidence="4">
    <location>
        <begin position="1094"/>
        <end position="1113"/>
    </location>
</feature>
<accession>A0A8A3PND8</accession>
<keyword evidence="2" id="KW-0378">Hydrolase</keyword>
<dbReference type="PANTHER" id="PTHR45626">
    <property type="entry name" value="TRANSCRIPTION TERMINATION FACTOR 2-RELATED"/>
    <property type="match status" value="1"/>
</dbReference>
<evidence type="ECO:0000256" key="4">
    <source>
        <dbReference type="SAM" id="MobiDB-lite"/>
    </source>
</evidence>
<dbReference type="InterPro" id="IPR050628">
    <property type="entry name" value="SNF2_RAD54_helicase_TF"/>
</dbReference>
<keyword evidence="1" id="KW-0547">Nucleotide-binding</keyword>
<reference evidence="5" key="1">
    <citation type="submission" date="2020-10" db="EMBL/GenBank/DDBJ databases">
        <title>Genome Sequence of Monilinia vaccinii-corymbosi Sheds Light on Mummy Berry Disease Infection of Blueberry and Mating Type.</title>
        <authorList>
            <person name="Yow A.G."/>
            <person name="Zhang Y."/>
            <person name="Bansal K."/>
            <person name="Eacker S.M."/>
            <person name="Sullivan S."/>
            <person name="Liachko I."/>
            <person name="Cubeta M.A."/>
            <person name="Rollins J.A."/>
            <person name="Ashrafi H."/>
        </authorList>
    </citation>
    <scope>NUCLEOTIDE SEQUENCE</scope>
    <source>
        <strain evidence="5">RL-1</strain>
    </source>
</reference>
<proteinExistence type="predicted"/>
<dbReference type="GO" id="GO:0005634">
    <property type="term" value="C:nucleus"/>
    <property type="evidence" value="ECO:0007669"/>
    <property type="project" value="TreeGrafter"/>
</dbReference>
<dbReference type="GO" id="GO:0016787">
    <property type="term" value="F:hydrolase activity"/>
    <property type="evidence" value="ECO:0007669"/>
    <property type="project" value="UniProtKB-KW"/>
</dbReference>
<protein>
    <submittedName>
        <fullName evidence="5">Uncharacterized protein</fullName>
    </submittedName>
</protein>
<dbReference type="GO" id="GO:0005524">
    <property type="term" value="F:ATP binding"/>
    <property type="evidence" value="ECO:0007669"/>
    <property type="project" value="UniProtKB-KW"/>
</dbReference>
<dbReference type="Gene3D" id="3.40.50.300">
    <property type="entry name" value="P-loop containing nucleotide triphosphate hydrolases"/>
    <property type="match status" value="2"/>
</dbReference>
<evidence type="ECO:0000313" key="5">
    <source>
        <dbReference type="EMBL" id="QSZ36523.1"/>
    </source>
</evidence>
<keyword evidence="3" id="KW-0067">ATP-binding</keyword>